<name>X0W885_9ZZZZ</name>
<accession>X0W885</accession>
<gene>
    <name evidence="1" type="ORF">S01H1_58596</name>
</gene>
<sequence length="53" mass="5749">MAAIEEGDRVFLTVTDKGLIPVGDGNRYPEVYEPIEKALGKSMVGHLSGFLRA</sequence>
<dbReference type="AlphaFoldDB" id="X0W885"/>
<reference evidence="1" key="1">
    <citation type="journal article" date="2014" name="Front. Microbiol.">
        <title>High frequency of phylogenetically diverse reductive dehalogenase-homologous genes in deep subseafloor sedimentary metagenomes.</title>
        <authorList>
            <person name="Kawai M."/>
            <person name="Futagami T."/>
            <person name="Toyoda A."/>
            <person name="Takaki Y."/>
            <person name="Nishi S."/>
            <person name="Hori S."/>
            <person name="Arai W."/>
            <person name="Tsubouchi T."/>
            <person name="Morono Y."/>
            <person name="Uchiyama I."/>
            <person name="Ito T."/>
            <person name="Fujiyama A."/>
            <person name="Inagaki F."/>
            <person name="Takami H."/>
        </authorList>
    </citation>
    <scope>NUCLEOTIDE SEQUENCE</scope>
    <source>
        <strain evidence="1">Expedition CK06-06</strain>
    </source>
</reference>
<dbReference type="EMBL" id="BARS01038279">
    <property type="protein sequence ID" value="GAG20818.1"/>
    <property type="molecule type" value="Genomic_DNA"/>
</dbReference>
<evidence type="ECO:0000313" key="1">
    <source>
        <dbReference type="EMBL" id="GAG20818.1"/>
    </source>
</evidence>
<protein>
    <submittedName>
        <fullName evidence="1">Uncharacterized protein</fullName>
    </submittedName>
</protein>
<organism evidence="1">
    <name type="scientific">marine sediment metagenome</name>
    <dbReference type="NCBI Taxonomy" id="412755"/>
    <lineage>
        <taxon>unclassified sequences</taxon>
        <taxon>metagenomes</taxon>
        <taxon>ecological metagenomes</taxon>
    </lineage>
</organism>
<proteinExistence type="predicted"/>
<comment type="caution">
    <text evidence="1">The sequence shown here is derived from an EMBL/GenBank/DDBJ whole genome shotgun (WGS) entry which is preliminary data.</text>
</comment>